<evidence type="ECO:0000259" key="1">
    <source>
        <dbReference type="Pfam" id="PF03816"/>
    </source>
</evidence>
<feature type="domain" description="Cell envelope-related transcriptional attenuator" evidence="1">
    <location>
        <begin position="65"/>
        <end position="235"/>
    </location>
</feature>
<name>X1TVX6_9ZZZZ</name>
<evidence type="ECO:0000313" key="2">
    <source>
        <dbReference type="EMBL" id="GAI95511.1"/>
    </source>
</evidence>
<dbReference type="EMBL" id="BARW01015503">
    <property type="protein sequence ID" value="GAI95511.1"/>
    <property type="molecule type" value="Genomic_DNA"/>
</dbReference>
<accession>X1TVX6</accession>
<protein>
    <recommendedName>
        <fullName evidence="1">Cell envelope-related transcriptional attenuator domain-containing protein</fullName>
    </recommendedName>
</protein>
<feature type="non-terminal residue" evidence="2">
    <location>
        <position position="289"/>
    </location>
</feature>
<feature type="non-terminal residue" evidence="2">
    <location>
        <position position="1"/>
    </location>
</feature>
<dbReference type="InterPro" id="IPR004474">
    <property type="entry name" value="LytR_CpsA_psr"/>
</dbReference>
<dbReference type="Pfam" id="PF03816">
    <property type="entry name" value="LytR_cpsA_psr"/>
    <property type="match status" value="1"/>
</dbReference>
<sequence>GGLIIFFFYLLSPWLIKIIEKIIIGPKAALSLLRADTSSLDSYNNRTNLLILGVGGEAHEELDLTDTIIFTSIDKELADIVMLSLPRDIWIDSLQTKINAVYHYGKEKAEGGGFVLSKDAVYQILNQPIHYAVLIDFEGFIKTVNLLEGIDIKVDRPFDDYKYPIAGKGRDECAGDPEYKCRYEHLHFDAGQQKMDGEMALKFVRSRNAEGEEGTDFARSQRQQKVISAVVNKLLSYKTLFNPGKIIELKKTFGDHVKFDTQFNEEQITAFLSLFLRFVRNKNEIRTIA</sequence>
<dbReference type="AlphaFoldDB" id="X1TVX6"/>
<dbReference type="Gene3D" id="3.40.630.190">
    <property type="entry name" value="LCP protein"/>
    <property type="match status" value="1"/>
</dbReference>
<proteinExistence type="predicted"/>
<reference evidence="2" key="1">
    <citation type="journal article" date="2014" name="Front. Microbiol.">
        <title>High frequency of phylogenetically diverse reductive dehalogenase-homologous genes in deep subseafloor sedimentary metagenomes.</title>
        <authorList>
            <person name="Kawai M."/>
            <person name="Futagami T."/>
            <person name="Toyoda A."/>
            <person name="Takaki Y."/>
            <person name="Nishi S."/>
            <person name="Hori S."/>
            <person name="Arai W."/>
            <person name="Tsubouchi T."/>
            <person name="Morono Y."/>
            <person name="Uchiyama I."/>
            <person name="Ito T."/>
            <person name="Fujiyama A."/>
            <person name="Inagaki F."/>
            <person name="Takami H."/>
        </authorList>
    </citation>
    <scope>NUCLEOTIDE SEQUENCE</scope>
    <source>
        <strain evidence="2">Expedition CK06-06</strain>
    </source>
</reference>
<dbReference type="InterPro" id="IPR050922">
    <property type="entry name" value="LytR/CpsA/Psr_CW_biosynth"/>
</dbReference>
<comment type="caution">
    <text evidence="2">The sequence shown here is derived from an EMBL/GenBank/DDBJ whole genome shotgun (WGS) entry which is preliminary data.</text>
</comment>
<organism evidence="2">
    <name type="scientific">marine sediment metagenome</name>
    <dbReference type="NCBI Taxonomy" id="412755"/>
    <lineage>
        <taxon>unclassified sequences</taxon>
        <taxon>metagenomes</taxon>
        <taxon>ecological metagenomes</taxon>
    </lineage>
</organism>
<gene>
    <name evidence="2" type="ORF">S12H4_27190</name>
</gene>
<dbReference type="PANTHER" id="PTHR33392">
    <property type="entry name" value="POLYISOPRENYL-TEICHOIC ACID--PEPTIDOGLYCAN TEICHOIC ACID TRANSFERASE TAGU"/>
    <property type="match status" value="1"/>
</dbReference>
<dbReference type="PANTHER" id="PTHR33392:SF6">
    <property type="entry name" value="POLYISOPRENYL-TEICHOIC ACID--PEPTIDOGLYCAN TEICHOIC ACID TRANSFERASE TAGU"/>
    <property type="match status" value="1"/>
</dbReference>